<dbReference type="EMBL" id="JBHRZI010000052">
    <property type="protein sequence ID" value="MFC3898404.1"/>
    <property type="molecule type" value="Genomic_DNA"/>
</dbReference>
<dbReference type="InterPro" id="IPR036390">
    <property type="entry name" value="WH_DNA-bd_sf"/>
</dbReference>
<keyword evidence="4" id="KW-1185">Reference proteome</keyword>
<sequence>MSEGRLSQQDRQRIAAGLAAGRGYAEIARSLGRSTSTISREVARNGGPAGYRPGEAQRASVRRARRPKNASTRSAPVPADPYGRDPDAVAEAFEELTTMLAQTGLPQMAANVFACLYVTDSGALTVAELVRQLRVSPASISKAVAFLESQGLVRRERDASSRREQYVLGGDLWYRSLLATAQRNTALAESARRTVAVLGSATPAGARVAEAAEFLDRIGEELVQAVERWWHDRPGHQS</sequence>
<evidence type="ECO:0000259" key="2">
    <source>
        <dbReference type="SMART" id="SM00347"/>
    </source>
</evidence>
<dbReference type="Pfam" id="PF13936">
    <property type="entry name" value="HTH_38"/>
    <property type="match status" value="1"/>
</dbReference>
<dbReference type="PANTHER" id="PTHR10948">
    <property type="entry name" value="TRANSPOSASE"/>
    <property type="match status" value="1"/>
</dbReference>
<dbReference type="InterPro" id="IPR000835">
    <property type="entry name" value="HTH_MarR-typ"/>
</dbReference>
<protein>
    <submittedName>
        <fullName evidence="3">Helix-turn-helix domain-containing protein</fullName>
    </submittedName>
</protein>
<dbReference type="CDD" id="cd00090">
    <property type="entry name" value="HTH_ARSR"/>
    <property type="match status" value="1"/>
</dbReference>
<gene>
    <name evidence="3" type="ORF">ACFOWZ_43640</name>
</gene>
<dbReference type="Gene3D" id="1.10.10.10">
    <property type="entry name" value="Winged helix-like DNA-binding domain superfamily/Winged helix DNA-binding domain"/>
    <property type="match status" value="1"/>
</dbReference>
<evidence type="ECO:0000313" key="4">
    <source>
        <dbReference type="Proteomes" id="UP001595690"/>
    </source>
</evidence>
<dbReference type="InterPro" id="IPR011991">
    <property type="entry name" value="ArsR-like_HTH"/>
</dbReference>
<dbReference type="SUPFAM" id="SSF46785">
    <property type="entry name" value="Winged helix' DNA-binding domain"/>
    <property type="match status" value="1"/>
</dbReference>
<evidence type="ECO:0000256" key="1">
    <source>
        <dbReference type="SAM" id="MobiDB-lite"/>
    </source>
</evidence>
<dbReference type="InterPro" id="IPR025246">
    <property type="entry name" value="IS30-like_HTH"/>
</dbReference>
<reference evidence="4" key="1">
    <citation type="journal article" date="2019" name="Int. J. Syst. Evol. Microbiol.">
        <title>The Global Catalogue of Microorganisms (GCM) 10K type strain sequencing project: providing services to taxonomists for standard genome sequencing and annotation.</title>
        <authorList>
            <consortium name="The Broad Institute Genomics Platform"/>
            <consortium name="The Broad Institute Genome Sequencing Center for Infectious Disease"/>
            <person name="Wu L."/>
            <person name="Ma J."/>
        </authorList>
    </citation>
    <scope>NUCLEOTIDE SEQUENCE [LARGE SCALE GENOMIC DNA]</scope>
    <source>
        <strain evidence="4">CGMCC 4.7405</strain>
    </source>
</reference>
<dbReference type="InterPro" id="IPR051917">
    <property type="entry name" value="Transposase-Integrase"/>
</dbReference>
<organism evidence="3 4">
    <name type="scientific">Lentzea rhizosphaerae</name>
    <dbReference type="NCBI Taxonomy" id="2041025"/>
    <lineage>
        <taxon>Bacteria</taxon>
        <taxon>Bacillati</taxon>
        <taxon>Actinomycetota</taxon>
        <taxon>Actinomycetes</taxon>
        <taxon>Pseudonocardiales</taxon>
        <taxon>Pseudonocardiaceae</taxon>
        <taxon>Lentzea</taxon>
    </lineage>
</organism>
<dbReference type="RefSeq" id="WP_382379878.1">
    <property type="nucleotide sequence ID" value="NZ_JBHRZI010000052.1"/>
</dbReference>
<dbReference type="SMART" id="SM00347">
    <property type="entry name" value="HTH_MARR"/>
    <property type="match status" value="1"/>
</dbReference>
<dbReference type="Proteomes" id="UP001595690">
    <property type="component" value="Unassembled WGS sequence"/>
</dbReference>
<accession>A0ABV8C8N6</accession>
<dbReference type="PANTHER" id="PTHR10948:SF23">
    <property type="entry name" value="TRANSPOSASE INSI FOR INSERTION SEQUENCE ELEMENT IS30A-RELATED"/>
    <property type="match status" value="1"/>
</dbReference>
<proteinExistence type="predicted"/>
<dbReference type="InterPro" id="IPR036388">
    <property type="entry name" value="WH-like_DNA-bd_sf"/>
</dbReference>
<comment type="caution">
    <text evidence="3">The sequence shown here is derived from an EMBL/GenBank/DDBJ whole genome shotgun (WGS) entry which is preliminary data.</text>
</comment>
<evidence type="ECO:0000313" key="3">
    <source>
        <dbReference type="EMBL" id="MFC3898404.1"/>
    </source>
</evidence>
<name>A0ABV8C8N6_9PSEU</name>
<feature type="region of interest" description="Disordered" evidence="1">
    <location>
        <begin position="33"/>
        <end position="84"/>
    </location>
</feature>
<dbReference type="Pfam" id="PF12802">
    <property type="entry name" value="MarR_2"/>
    <property type="match status" value="1"/>
</dbReference>
<feature type="domain" description="HTH marR-type" evidence="2">
    <location>
        <begin position="98"/>
        <end position="197"/>
    </location>
</feature>